<keyword evidence="1" id="KW-1133">Transmembrane helix</keyword>
<feature type="transmembrane region" description="Helical" evidence="1">
    <location>
        <begin position="125"/>
        <end position="142"/>
    </location>
</feature>
<dbReference type="InterPro" id="IPR009323">
    <property type="entry name" value="DUF979"/>
</dbReference>
<dbReference type="AlphaFoldDB" id="A0A0H2UTM1"/>
<proteinExistence type="predicted"/>
<feature type="transmembrane region" description="Helical" evidence="1">
    <location>
        <begin position="35"/>
        <end position="54"/>
    </location>
</feature>
<evidence type="ECO:0008006" key="4">
    <source>
        <dbReference type="Google" id="ProtNLM"/>
    </source>
</evidence>
<reference evidence="2 3" key="1">
    <citation type="journal article" date="2002" name="Proc. Natl. Acad. Sci. U.S.A.">
        <title>Genome sequence of a serotype M3 strain of group A Streptococcus: phage-encoded toxins, the high-virulence phenotype, and clone emergence.</title>
        <authorList>
            <person name="Beres S.B."/>
            <person name="Sylva G.L."/>
            <person name="Barbian K.D."/>
            <person name="Lei B."/>
            <person name="Hoff J.S."/>
            <person name="Mammarella N.D."/>
            <person name="Liu M.Y."/>
            <person name="Smoot J.C."/>
            <person name="Porcella S.F."/>
            <person name="Parkins L.D."/>
            <person name="Campbell D.S."/>
            <person name="Smith T.M."/>
            <person name="McCormick J.K."/>
            <person name="Leung D.Y."/>
            <person name="Schlievert P.M."/>
            <person name="Musser J.M."/>
        </authorList>
    </citation>
    <scope>NUCLEOTIDE SEQUENCE [LARGE SCALE GENOMIC DNA]</scope>
    <source>
        <strain evidence="3">ATCC BAA-595 / MGAS315</strain>
    </source>
</reference>
<feature type="transmembrane region" description="Helical" evidence="1">
    <location>
        <begin position="288"/>
        <end position="306"/>
    </location>
</feature>
<dbReference type="Pfam" id="PF06166">
    <property type="entry name" value="DUF979"/>
    <property type="match status" value="1"/>
</dbReference>
<dbReference type="KEGG" id="spg:SpyM3_0356"/>
<dbReference type="Proteomes" id="UP000000564">
    <property type="component" value="Chromosome"/>
</dbReference>
<accession>A0A0H2UTM1</accession>
<name>A0A0H2UTM1_STRP3</name>
<evidence type="ECO:0000313" key="3">
    <source>
        <dbReference type="Proteomes" id="UP000000564"/>
    </source>
</evidence>
<dbReference type="EMBL" id="AE014074">
    <property type="protein sequence ID" value="AAM78963.1"/>
    <property type="molecule type" value="Genomic_DNA"/>
</dbReference>
<organism evidence="2 3">
    <name type="scientific">Streptococcus pyogenes serotype M3 (strain ATCC BAA-595 / MGAS315)</name>
    <dbReference type="NCBI Taxonomy" id="198466"/>
    <lineage>
        <taxon>Bacteria</taxon>
        <taxon>Bacillati</taxon>
        <taxon>Bacillota</taxon>
        <taxon>Bacilli</taxon>
        <taxon>Lactobacillales</taxon>
        <taxon>Streptococcaceae</taxon>
        <taxon>Streptococcus</taxon>
    </lineage>
</organism>
<evidence type="ECO:0000256" key="1">
    <source>
        <dbReference type="SAM" id="Phobius"/>
    </source>
</evidence>
<feature type="transmembrane region" description="Helical" evidence="1">
    <location>
        <begin position="163"/>
        <end position="190"/>
    </location>
</feature>
<feature type="transmembrane region" description="Helical" evidence="1">
    <location>
        <begin position="60"/>
        <end position="77"/>
    </location>
</feature>
<gene>
    <name evidence="2" type="ordered locus">SpyM3_0356</name>
</gene>
<feature type="transmembrane region" description="Helical" evidence="1">
    <location>
        <begin position="97"/>
        <end position="119"/>
    </location>
</feature>
<keyword evidence="1" id="KW-0812">Transmembrane</keyword>
<sequence length="308" mass="32822">MANIANLVLETIYILIGLQLFHTAYCTFKDKTNPVYFGTALFWGLLGVTFVGGAFLPNKVIGFIVIVLALLTLFKQVRIGTLPAFNEQKAEESAHRIGNWIFLPVMLMAMISLLLALILPDFSKSAIGIAGILATIAILIITKQKPSALLAENNRMNQQVSTSGILPQLLGALGAIFAAAGVGDVIASLIREIVPADSRFFGVLAYVLGMVIFTMIMGNAFAAFTVITTGIGVPFVFALGADPIIAGALAMTAGFCGTLLTPMAANFNALPVALMEIKDRNAVIKKQAPIALVLIISHIALMYLLAYY</sequence>
<keyword evidence="1" id="KW-0472">Membrane</keyword>
<dbReference type="HOGENOM" id="CLU_078249_0_0_9"/>
<dbReference type="RefSeq" id="WP_002985692.1">
    <property type="nucleotide sequence ID" value="NC_004070.1"/>
</dbReference>
<feature type="transmembrane region" description="Helical" evidence="1">
    <location>
        <begin position="244"/>
        <end position="267"/>
    </location>
</feature>
<feature type="transmembrane region" description="Helical" evidence="1">
    <location>
        <begin position="12"/>
        <end position="28"/>
    </location>
</feature>
<protein>
    <recommendedName>
        <fullName evidence="4">Permease</fullName>
    </recommendedName>
</protein>
<evidence type="ECO:0000313" key="2">
    <source>
        <dbReference type="EMBL" id="AAM78963.1"/>
    </source>
</evidence>